<comment type="caution">
    <text evidence="3">The sequence shown here is derived from an EMBL/GenBank/DDBJ whole genome shotgun (WGS) entry which is preliminary data.</text>
</comment>
<dbReference type="SUPFAM" id="SSF63411">
    <property type="entry name" value="LuxS/MPP-like metallohydrolase"/>
    <property type="match status" value="1"/>
</dbReference>
<protein>
    <submittedName>
        <fullName evidence="3">EF-P 5-aminopentanol modification-associated protein YfmH</fullName>
    </submittedName>
</protein>
<evidence type="ECO:0000313" key="3">
    <source>
        <dbReference type="EMBL" id="MFD1412163.1"/>
    </source>
</evidence>
<dbReference type="InterPro" id="IPR050361">
    <property type="entry name" value="MPP/UQCRC_Complex"/>
</dbReference>
<reference evidence="4" key="1">
    <citation type="journal article" date="2019" name="Int. J. Syst. Evol. Microbiol.">
        <title>The Global Catalogue of Microorganisms (GCM) 10K type strain sequencing project: providing services to taxonomists for standard genome sequencing and annotation.</title>
        <authorList>
            <consortium name="The Broad Institute Genomics Platform"/>
            <consortium name="The Broad Institute Genome Sequencing Center for Infectious Disease"/>
            <person name="Wu L."/>
            <person name="Ma J."/>
        </authorList>
    </citation>
    <scope>NUCLEOTIDE SEQUENCE [LARGE SCALE GENOMIC DNA]</scope>
    <source>
        <strain evidence="4">CCM 8937</strain>
    </source>
</reference>
<dbReference type="Pfam" id="PF05193">
    <property type="entry name" value="Peptidase_M16_C"/>
    <property type="match status" value="1"/>
</dbReference>
<proteinExistence type="predicted"/>
<gene>
    <name evidence="3" type="primary">yfmH</name>
    <name evidence="3" type="ORF">ACFQ4R_11285</name>
</gene>
<dbReference type="EMBL" id="JBHTOH010000094">
    <property type="protein sequence ID" value="MFD1412163.1"/>
    <property type="molecule type" value="Genomic_DNA"/>
</dbReference>
<dbReference type="NCBIfam" id="NF047421">
    <property type="entry name" value="YfmH_fam"/>
    <property type="match status" value="1"/>
</dbReference>
<evidence type="ECO:0000259" key="2">
    <source>
        <dbReference type="Pfam" id="PF05193"/>
    </source>
</evidence>
<feature type="domain" description="Peptidase M16 N-terminal" evidence="1">
    <location>
        <begin position="49"/>
        <end position="160"/>
    </location>
</feature>
<evidence type="ECO:0000259" key="1">
    <source>
        <dbReference type="Pfam" id="PF00675"/>
    </source>
</evidence>
<evidence type="ECO:0000313" key="4">
    <source>
        <dbReference type="Proteomes" id="UP001597191"/>
    </source>
</evidence>
<dbReference type="InterPro" id="IPR011249">
    <property type="entry name" value="Metalloenz_LuxS/M16"/>
</dbReference>
<dbReference type="InterPro" id="IPR007863">
    <property type="entry name" value="Peptidase_M16_C"/>
</dbReference>
<dbReference type="PANTHER" id="PTHR11851:SF134">
    <property type="entry name" value="ZINC-DEPENDENT PROTEASE"/>
    <property type="match status" value="1"/>
</dbReference>
<dbReference type="PANTHER" id="PTHR11851">
    <property type="entry name" value="METALLOPROTEASE"/>
    <property type="match status" value="1"/>
</dbReference>
<name>A0ABW4BRA6_9LACO</name>
<keyword evidence="4" id="KW-1185">Reference proteome</keyword>
<organism evidence="3 4">
    <name type="scientific">Lapidilactobacillus gannanensis</name>
    <dbReference type="NCBI Taxonomy" id="2486002"/>
    <lineage>
        <taxon>Bacteria</taxon>
        <taxon>Bacillati</taxon>
        <taxon>Bacillota</taxon>
        <taxon>Bacilli</taxon>
        <taxon>Lactobacillales</taxon>
        <taxon>Lactobacillaceae</taxon>
        <taxon>Lapidilactobacillus</taxon>
    </lineage>
</organism>
<dbReference type="RefSeq" id="WP_125648167.1">
    <property type="nucleotide sequence ID" value="NZ_JBHTOH010000094.1"/>
</dbReference>
<sequence>MSQFHLSNGLTVNLIDKPGFLSQFAVVMVDFGGLDRRIKLANENLVLPAGTAHFLEHQLFNKASGDISQKFASQQAQTNAFTTASKTAYYFSGAGHLLENLDLLATLVSEPYFQRASVQNERQIISQEIKMYQDQPDWQLEMQLMAQLYPGQALAEDIAGDLNSLALITPEVLLAAHHYFYQPQRMQLTIVADFAQQTVTDYLQRSALWQQLGSAVMTSPATWPVVESSQTAPSGVPVPTANTKLGLGLRGANETNLSQAICLQLDLELALTTLFGEMSLPVRQWRDAGLVDDSFQFNTTVERQFNYVLFTANSPRPQELQAVLQQLLQPTVLLEPTLFERVKREMVGNILFSDDALGGLGLESAELGFYGWQTADIKQYLSTRKVIDVQTQFHKFLQNSQLVNVQLVGGDFEK</sequence>
<dbReference type="Pfam" id="PF00675">
    <property type="entry name" value="Peptidase_M16"/>
    <property type="match status" value="1"/>
</dbReference>
<dbReference type="Gene3D" id="3.30.830.10">
    <property type="entry name" value="Metalloenzyme, LuxS/M16 peptidase-like"/>
    <property type="match status" value="2"/>
</dbReference>
<accession>A0ABW4BRA6</accession>
<dbReference type="InterPro" id="IPR011765">
    <property type="entry name" value="Pept_M16_N"/>
</dbReference>
<dbReference type="Proteomes" id="UP001597191">
    <property type="component" value="Unassembled WGS sequence"/>
</dbReference>
<feature type="domain" description="Peptidase M16 C-terminal" evidence="2">
    <location>
        <begin position="168"/>
        <end position="329"/>
    </location>
</feature>